<gene>
    <name evidence="2" type="ORF">CKO45_13020</name>
</gene>
<dbReference type="Pfam" id="PF13610">
    <property type="entry name" value="DDE_Tnp_IS240"/>
    <property type="match status" value="1"/>
</dbReference>
<sequence>MTTEPAACPGCRLSAAIIGDAVRLDHAFGLSLGQVEPSLAERGIGATHEGIRPWCRKSGADLARRLRQSRPKPGDGRHFDAVFPKTAGRLPYPWRAVDQHGVVPDILARRRRNATAATRFSNACLPARRTSRSAASPMACAATGWRPATCRRR</sequence>
<dbReference type="RefSeq" id="WP_133220728.1">
    <property type="nucleotide sequence ID" value="NZ_NRSG01000086.1"/>
</dbReference>
<evidence type="ECO:0000313" key="3">
    <source>
        <dbReference type="Proteomes" id="UP000697995"/>
    </source>
</evidence>
<feature type="domain" description="DDE" evidence="1">
    <location>
        <begin position="78"/>
        <end position="128"/>
    </location>
</feature>
<organism evidence="2 3">
    <name type="scientific">Paracraurococcus ruber</name>
    <dbReference type="NCBI Taxonomy" id="77675"/>
    <lineage>
        <taxon>Bacteria</taxon>
        <taxon>Pseudomonadati</taxon>
        <taxon>Pseudomonadota</taxon>
        <taxon>Alphaproteobacteria</taxon>
        <taxon>Acetobacterales</taxon>
        <taxon>Roseomonadaceae</taxon>
        <taxon>Paracraurococcus</taxon>
    </lineage>
</organism>
<dbReference type="PANTHER" id="PTHR35528">
    <property type="entry name" value="BLL1675 PROTEIN"/>
    <property type="match status" value="1"/>
</dbReference>
<dbReference type="PANTHER" id="PTHR35528:SF3">
    <property type="entry name" value="BLL1675 PROTEIN"/>
    <property type="match status" value="1"/>
</dbReference>
<accession>A0ABS1CX93</accession>
<dbReference type="Proteomes" id="UP000697995">
    <property type="component" value="Unassembled WGS sequence"/>
</dbReference>
<keyword evidence="3" id="KW-1185">Reference proteome</keyword>
<reference evidence="2 3" key="1">
    <citation type="journal article" date="2020" name="Microorganisms">
        <title>Osmotic Adaptation and Compatible Solute Biosynthesis of Phototrophic Bacteria as Revealed from Genome Analyses.</title>
        <authorList>
            <person name="Imhoff J.F."/>
            <person name="Rahn T."/>
            <person name="Kunzel S."/>
            <person name="Keller A."/>
            <person name="Neulinger S.C."/>
        </authorList>
    </citation>
    <scope>NUCLEOTIDE SEQUENCE [LARGE SCALE GENOMIC DNA]</scope>
    <source>
        <strain evidence="2 3">DSM 15382</strain>
    </source>
</reference>
<dbReference type="EMBL" id="NRSG01000086">
    <property type="protein sequence ID" value="MBK1659156.1"/>
    <property type="molecule type" value="Genomic_DNA"/>
</dbReference>
<protein>
    <recommendedName>
        <fullName evidence="1">DDE domain-containing protein</fullName>
    </recommendedName>
</protein>
<proteinExistence type="predicted"/>
<name>A0ABS1CX93_9PROT</name>
<comment type="caution">
    <text evidence="2">The sequence shown here is derived from an EMBL/GenBank/DDBJ whole genome shotgun (WGS) entry which is preliminary data.</text>
</comment>
<evidence type="ECO:0000259" key="1">
    <source>
        <dbReference type="Pfam" id="PF13610"/>
    </source>
</evidence>
<dbReference type="InterPro" id="IPR052183">
    <property type="entry name" value="IS_Transposase"/>
</dbReference>
<dbReference type="InterPro" id="IPR032874">
    <property type="entry name" value="DDE_dom"/>
</dbReference>
<evidence type="ECO:0000313" key="2">
    <source>
        <dbReference type="EMBL" id="MBK1659156.1"/>
    </source>
</evidence>